<evidence type="ECO:0000256" key="1">
    <source>
        <dbReference type="SAM" id="MobiDB-lite"/>
    </source>
</evidence>
<reference evidence="3 4" key="1">
    <citation type="submission" date="2020-07" db="EMBL/GenBank/DDBJ databases">
        <title>Sequencing the genomes of 1000 actinobacteria strains.</title>
        <authorList>
            <person name="Klenk H.-P."/>
        </authorList>
    </citation>
    <scope>NUCLEOTIDE SEQUENCE [LARGE SCALE GENOMIC DNA]</scope>
    <source>
        <strain evidence="3 4">DSM 15166</strain>
    </source>
</reference>
<dbReference type="AlphaFoldDB" id="A0A853DV85"/>
<accession>A0A853DV85</accession>
<protein>
    <submittedName>
        <fullName evidence="3">Uncharacterized protein</fullName>
    </submittedName>
</protein>
<keyword evidence="2" id="KW-1133">Transmembrane helix</keyword>
<keyword evidence="2" id="KW-0472">Membrane</keyword>
<comment type="caution">
    <text evidence="3">The sequence shown here is derived from an EMBL/GenBank/DDBJ whole genome shotgun (WGS) entry which is preliminary data.</text>
</comment>
<name>A0A853DV85_9MICO</name>
<feature type="region of interest" description="Disordered" evidence="1">
    <location>
        <begin position="234"/>
        <end position="258"/>
    </location>
</feature>
<dbReference type="EMBL" id="JACCHJ010000001">
    <property type="protein sequence ID" value="NYK10080.1"/>
    <property type="molecule type" value="Genomic_DNA"/>
</dbReference>
<feature type="region of interest" description="Disordered" evidence="1">
    <location>
        <begin position="106"/>
        <end position="168"/>
    </location>
</feature>
<evidence type="ECO:0000256" key="2">
    <source>
        <dbReference type="SAM" id="Phobius"/>
    </source>
</evidence>
<feature type="transmembrane region" description="Helical" evidence="2">
    <location>
        <begin position="37"/>
        <end position="57"/>
    </location>
</feature>
<dbReference type="Proteomes" id="UP000521075">
    <property type="component" value="Unassembled WGS sequence"/>
</dbReference>
<feature type="compositionally biased region" description="Basic residues" evidence="1">
    <location>
        <begin position="246"/>
        <end position="258"/>
    </location>
</feature>
<dbReference type="RefSeq" id="WP_179700887.1">
    <property type="nucleotide sequence ID" value="NZ_BAAAHA010000010.1"/>
</dbReference>
<organism evidence="3 4">
    <name type="scientific">Leifsonia naganoensis</name>
    <dbReference type="NCBI Taxonomy" id="150025"/>
    <lineage>
        <taxon>Bacteria</taxon>
        <taxon>Bacillati</taxon>
        <taxon>Actinomycetota</taxon>
        <taxon>Actinomycetes</taxon>
        <taxon>Micrococcales</taxon>
        <taxon>Microbacteriaceae</taxon>
        <taxon>Leifsonia</taxon>
    </lineage>
</organism>
<proteinExistence type="predicted"/>
<feature type="compositionally biased region" description="Pro residues" evidence="1">
    <location>
        <begin position="129"/>
        <end position="153"/>
    </location>
</feature>
<keyword evidence="2" id="KW-0812">Transmembrane</keyword>
<evidence type="ECO:0000313" key="3">
    <source>
        <dbReference type="EMBL" id="NYK10080.1"/>
    </source>
</evidence>
<keyword evidence="4" id="KW-1185">Reference proteome</keyword>
<gene>
    <name evidence="3" type="ORF">HNR14_001961</name>
</gene>
<evidence type="ECO:0000313" key="4">
    <source>
        <dbReference type="Proteomes" id="UP000521075"/>
    </source>
</evidence>
<feature type="transmembrane region" description="Helical" evidence="2">
    <location>
        <begin position="63"/>
        <end position="83"/>
    </location>
</feature>
<sequence length="258" mass="27025">MSASSDGEVVVTDGPSSRYSRLYHWVLDHLAKFPGRVTVVTFVAGVVVTVVVVLLGGDGSPTSVVGLVATLWALFFGVMIYLLTARDTDTVLEQIADLHEQLSTALASPDDAGEGVDSTQPSEEATPQVPAPTTPAPTTPAPPLPAPTTPAPAAPGRTRQPGGPRGETRVLTGAADIAAGVPPELLAAWTSATGGATADLARVWTRDPRSERQWVFETTDGERWVVFSRGAQGAGVISLSHPPTGQRRRPARVQRGNR</sequence>